<dbReference type="InterPro" id="IPR001670">
    <property type="entry name" value="ADH_Fe/GldA"/>
</dbReference>
<dbReference type="SUPFAM" id="SSF56796">
    <property type="entry name" value="Dehydroquinate synthase-like"/>
    <property type="match status" value="1"/>
</dbReference>
<dbReference type="STRING" id="29341.RSJ17_13625"/>
<dbReference type="EMBL" id="AYSO01000015">
    <property type="protein sequence ID" value="KIE47259.1"/>
    <property type="molecule type" value="Genomic_DNA"/>
</dbReference>
<dbReference type="AlphaFoldDB" id="A0A0C1U338"/>
<reference evidence="4 5" key="1">
    <citation type="journal article" date="2015" name="Infect. Genet. Evol.">
        <title>Genomic sequences of six botulinum neurotoxin-producing strains representing three clostridial species illustrate the mobility and diversity of botulinum neurotoxin genes.</title>
        <authorList>
            <person name="Smith T.J."/>
            <person name="Hill K.K."/>
            <person name="Xie G."/>
            <person name="Foley B.T."/>
            <person name="Williamson C.H."/>
            <person name="Foster J.T."/>
            <person name="Johnson S.L."/>
            <person name="Chertkov O."/>
            <person name="Teshima H."/>
            <person name="Gibbons H.S."/>
            <person name="Johnsky L.A."/>
            <person name="Karavis M.A."/>
            <person name="Smith L.A."/>
        </authorList>
    </citation>
    <scope>NUCLEOTIDE SEQUENCE [LARGE SCALE GENOMIC DNA]</scope>
    <source>
        <strain evidence="4 5">CDC 2741</strain>
    </source>
</reference>
<gene>
    <name evidence="4" type="ORF">U732_1321</name>
</gene>
<dbReference type="FunFam" id="3.40.50.1970:FF:000003">
    <property type="entry name" value="Alcohol dehydrogenase, iron-containing"/>
    <property type="match status" value="1"/>
</dbReference>
<accession>A0A0C1U338</accession>
<dbReference type="OrthoDB" id="9804734at2"/>
<evidence type="ECO:0000259" key="2">
    <source>
        <dbReference type="Pfam" id="PF00465"/>
    </source>
</evidence>
<dbReference type="Gene3D" id="3.40.50.1970">
    <property type="match status" value="1"/>
</dbReference>
<keyword evidence="5" id="KW-1185">Reference proteome</keyword>
<protein>
    <submittedName>
        <fullName evidence="4">Iron-containing alcohol dehydrogenase family protein</fullName>
    </submittedName>
</protein>
<keyword evidence="1" id="KW-0560">Oxidoreductase</keyword>
<dbReference type="PROSITE" id="PS00913">
    <property type="entry name" value="ADH_IRON_1"/>
    <property type="match status" value="1"/>
</dbReference>
<dbReference type="GO" id="GO:0004022">
    <property type="term" value="F:alcohol dehydrogenase (NAD+) activity"/>
    <property type="evidence" value="ECO:0007669"/>
    <property type="project" value="UniProtKB-ARBA"/>
</dbReference>
<dbReference type="PANTHER" id="PTHR11496">
    <property type="entry name" value="ALCOHOL DEHYDROGENASE"/>
    <property type="match status" value="1"/>
</dbReference>
<feature type="domain" description="Fe-containing alcohol dehydrogenase-like C-terminal" evidence="3">
    <location>
        <begin position="178"/>
        <end position="386"/>
    </location>
</feature>
<evidence type="ECO:0000256" key="1">
    <source>
        <dbReference type="ARBA" id="ARBA00023002"/>
    </source>
</evidence>
<proteinExistence type="predicted"/>
<dbReference type="GO" id="GO:0046872">
    <property type="term" value="F:metal ion binding"/>
    <property type="evidence" value="ECO:0007669"/>
    <property type="project" value="InterPro"/>
</dbReference>
<dbReference type="Pfam" id="PF00465">
    <property type="entry name" value="Fe-ADH"/>
    <property type="match status" value="1"/>
</dbReference>
<dbReference type="Pfam" id="PF25137">
    <property type="entry name" value="ADH_Fe_C"/>
    <property type="match status" value="1"/>
</dbReference>
<evidence type="ECO:0000313" key="4">
    <source>
        <dbReference type="EMBL" id="KIE47259.1"/>
    </source>
</evidence>
<name>A0A0C1U338_9CLOT</name>
<evidence type="ECO:0000313" key="5">
    <source>
        <dbReference type="Proteomes" id="UP000031366"/>
    </source>
</evidence>
<dbReference type="PANTHER" id="PTHR11496:SF83">
    <property type="entry name" value="HYDROXYACID-OXOACID TRANSHYDROGENASE, MITOCHONDRIAL"/>
    <property type="match status" value="1"/>
</dbReference>
<organism evidence="4 5">
    <name type="scientific">Clostridium argentinense CDC 2741</name>
    <dbReference type="NCBI Taxonomy" id="1418104"/>
    <lineage>
        <taxon>Bacteria</taxon>
        <taxon>Bacillati</taxon>
        <taxon>Bacillota</taxon>
        <taxon>Clostridia</taxon>
        <taxon>Eubacteriales</taxon>
        <taxon>Clostridiaceae</taxon>
        <taxon>Clostridium</taxon>
    </lineage>
</organism>
<dbReference type="RefSeq" id="WP_039632227.1">
    <property type="nucleotide sequence ID" value="NZ_AYSO01000015.1"/>
</dbReference>
<feature type="domain" description="Alcohol dehydrogenase iron-type/glycerol dehydrogenase GldA" evidence="2">
    <location>
        <begin position="9"/>
        <end position="166"/>
    </location>
</feature>
<dbReference type="InterPro" id="IPR018211">
    <property type="entry name" value="ADH_Fe_CS"/>
</dbReference>
<comment type="caution">
    <text evidence="4">The sequence shown here is derived from an EMBL/GenBank/DDBJ whole genome shotgun (WGS) entry which is preliminary data.</text>
</comment>
<dbReference type="Gene3D" id="1.20.1090.10">
    <property type="entry name" value="Dehydroquinate synthase-like - alpha domain"/>
    <property type="match status" value="1"/>
</dbReference>
<dbReference type="InterPro" id="IPR039697">
    <property type="entry name" value="Alcohol_dehydrogenase_Fe"/>
</dbReference>
<sequence>MSNFNMGPKVHFGVGELKELRNINCKRAFIVTDPFMVTSGFINRVTEHLEAASIAYEIFSEIVPDPPLEVVSKGIKAMDKFNPDALIAMGGGSAIDASKAISYFRALVKKGISPEIEVKKPLFIAIPTTSGTGSEVTAFSVITDKKFNVKYPLVDEDMVPDMAILDAELVKSVPPAITADTGIDVLTHAIEAYVSTKNSDFTDALAEKAIKLVFKYLPKAYKDGSDLEAREKMHNASCIAGIAFTNSSLGVNHSMAHILGGRFHIPHGKANALVLPYVIEYNADIKSIGRNEYTKAAERYAEIARFLGLTSSNSVREGVKALINGVKNLIRSLGIPNKIKDLNISSSEFDKNLTDMAEIALKDGCTPTNPREPKVEELKELFKKVYNGM</sequence>
<dbReference type="CDD" id="cd08180">
    <property type="entry name" value="PDD"/>
    <property type="match status" value="1"/>
</dbReference>
<dbReference type="InterPro" id="IPR056798">
    <property type="entry name" value="ADH_Fe_C"/>
</dbReference>
<dbReference type="Proteomes" id="UP000031366">
    <property type="component" value="Unassembled WGS sequence"/>
</dbReference>
<evidence type="ECO:0000259" key="3">
    <source>
        <dbReference type="Pfam" id="PF25137"/>
    </source>
</evidence>
<dbReference type="FunFam" id="1.20.1090.10:FF:000001">
    <property type="entry name" value="Aldehyde-alcohol dehydrogenase"/>
    <property type="match status" value="1"/>
</dbReference>